<sequence length="142" mass="16169">MASMSLNFILCEPEEVLAARTCEHQSHKLKSSSMPLKNNHGGVSFATSRSSSLVFGQQADPSDRTYKTVAKIDSRRQHARQLQNLRQRRYRERKKSSASALQSNLEQLQQENLALEDAILEYFKSQGIATISNRRTMDIQLE</sequence>
<keyword evidence="3" id="KW-1185">Reference proteome</keyword>
<evidence type="ECO:0008006" key="4">
    <source>
        <dbReference type="Google" id="ProtNLM"/>
    </source>
</evidence>
<dbReference type="Proteomes" id="UP001158986">
    <property type="component" value="Unassembled WGS sequence"/>
</dbReference>
<gene>
    <name evidence="2" type="ORF">PBS001_LOCUS8224</name>
</gene>
<dbReference type="EMBL" id="CAKLCB010000384">
    <property type="protein sequence ID" value="CAH0521783.1"/>
    <property type="molecule type" value="Genomic_DNA"/>
</dbReference>
<feature type="region of interest" description="Disordered" evidence="1">
    <location>
        <begin position="53"/>
        <end position="103"/>
    </location>
</feature>
<organism evidence="2 3">
    <name type="scientific">Peronospora belbahrii</name>
    <dbReference type="NCBI Taxonomy" id="622444"/>
    <lineage>
        <taxon>Eukaryota</taxon>
        <taxon>Sar</taxon>
        <taxon>Stramenopiles</taxon>
        <taxon>Oomycota</taxon>
        <taxon>Peronosporomycetes</taxon>
        <taxon>Peronosporales</taxon>
        <taxon>Peronosporaceae</taxon>
        <taxon>Peronospora</taxon>
    </lineage>
</organism>
<accession>A0ABN8DEC5</accession>
<evidence type="ECO:0000313" key="3">
    <source>
        <dbReference type="Proteomes" id="UP001158986"/>
    </source>
</evidence>
<name>A0ABN8DEC5_9STRA</name>
<comment type="caution">
    <text evidence="2">The sequence shown here is derived from an EMBL/GenBank/DDBJ whole genome shotgun (WGS) entry which is preliminary data.</text>
</comment>
<feature type="compositionally biased region" description="Basic and acidic residues" evidence="1">
    <location>
        <begin position="61"/>
        <end position="76"/>
    </location>
</feature>
<evidence type="ECO:0000256" key="1">
    <source>
        <dbReference type="SAM" id="MobiDB-lite"/>
    </source>
</evidence>
<protein>
    <recommendedName>
        <fullName evidence="4">BZIP domain-containing protein</fullName>
    </recommendedName>
</protein>
<feature type="compositionally biased region" description="Basic residues" evidence="1">
    <location>
        <begin position="86"/>
        <end position="96"/>
    </location>
</feature>
<evidence type="ECO:0000313" key="2">
    <source>
        <dbReference type="EMBL" id="CAH0521783.1"/>
    </source>
</evidence>
<proteinExistence type="predicted"/>
<reference evidence="2 3" key="1">
    <citation type="submission" date="2021-11" db="EMBL/GenBank/DDBJ databases">
        <authorList>
            <person name="Islam A."/>
            <person name="Islam S."/>
            <person name="Flora M.S."/>
            <person name="Rahman M."/>
            <person name="Ziaur R.M."/>
            <person name="Epstein J.H."/>
            <person name="Hassan M."/>
            <person name="Klassen M."/>
            <person name="Woodard K."/>
            <person name="Webb A."/>
            <person name="Webby R.J."/>
            <person name="El Zowalaty M.E."/>
        </authorList>
    </citation>
    <scope>NUCLEOTIDE SEQUENCE [LARGE SCALE GENOMIC DNA]</scope>
    <source>
        <strain evidence="2">Pbs1</strain>
    </source>
</reference>